<evidence type="ECO:0000313" key="3">
    <source>
        <dbReference type="Proteomes" id="UP000825935"/>
    </source>
</evidence>
<dbReference type="Pfam" id="PF05911">
    <property type="entry name" value="FPP"/>
    <property type="match status" value="1"/>
</dbReference>
<gene>
    <name evidence="2" type="ORF">KP509_14G039500</name>
</gene>
<evidence type="ECO:0000256" key="1">
    <source>
        <dbReference type="SAM" id="MobiDB-lite"/>
    </source>
</evidence>
<proteinExistence type="predicted"/>
<feature type="compositionally biased region" description="Low complexity" evidence="1">
    <location>
        <begin position="926"/>
        <end position="936"/>
    </location>
</feature>
<feature type="region of interest" description="Disordered" evidence="1">
    <location>
        <begin position="849"/>
        <end position="936"/>
    </location>
</feature>
<reference evidence="2" key="1">
    <citation type="submission" date="2021-08" db="EMBL/GenBank/DDBJ databases">
        <title>WGS assembly of Ceratopteris richardii.</title>
        <authorList>
            <person name="Marchant D.B."/>
            <person name="Chen G."/>
            <person name="Jenkins J."/>
            <person name="Shu S."/>
            <person name="Leebens-Mack J."/>
            <person name="Grimwood J."/>
            <person name="Schmutz J."/>
            <person name="Soltis P."/>
            <person name="Soltis D."/>
            <person name="Chen Z.-H."/>
        </authorList>
    </citation>
    <scope>NUCLEOTIDE SEQUENCE</scope>
    <source>
        <strain evidence="2">Whitten #5841</strain>
        <tissue evidence="2">Leaf</tissue>
    </source>
</reference>
<dbReference type="AlphaFoldDB" id="A0A8T2TCB9"/>
<sequence length="949" mass="104969">MTLITTMDKSLSEHSFVQKLSRSPCGAASSDGTFLKVCNVQTPQDMGEPGRGNTPYKQRMIEATADRYAVSLSYQHQTQVFAGVIDSGSQSDNEMKILQLQLQAQQEIDARNYESQHHMKPFQFRNREKRQGQIESDVKYKHAVKTTKRISWVESECQHSQGPSQRRHQGSFVIARRKAEISDRGTKMIVRKPLKGTHNDLSVQVKMEVDSLKQRLRYVEDEARFLKEAMVRRTAELDDARKLCAKTIMKLSAAQSFMESMSTDMNFAHSFLMKPEEQQTKTGITLSHAKLSKSDLINNSKHEEKDDAYHIDSKDEEICAESWALALFSELSKLSNLNEKSSIKDKELNDMLSSKRLLNVDISWPKHHVHSTLENVNQRLLGVGDNIRATSSLCDCRDAATCKDMKNEILAEVLEIKAALLAIERSSYQRATPPKCIPESGISTNGVLAMEEDDSSSVTTELKGHLEAENNHGETLAEKNEELEPVSLHICEGIAEMEESSPEISGKDDGADSVVSISETYSESSNAIPVQKTDPNSCVKRRTIEDMSIESRMEVSTMGISDLEDELKMNETAESAKYSASQEDCHTGNHIGDLNVCNGCAKINSSTGRPNQALVSLHNYSDENTLSLSSTSLTSVGWKWEGNGDESAEADEIGAENSKSSSCDTEPEIGRRQMILEVELPNSPGDKEGDTNSYQPSEERYEKQKIEDFAAGCPTVTTKDQQRLDDAVLAETDHEGELSSDTDDYMPSVTDEIDARASFAGQQVNQISEVTQEKIQDFQCNTEDIQKRTNTRPSQDVTADDQVICDASSESSNQSSSMDSPRFDATPDYELLSPKSSVTAAAMADIPMLQQPNPGCLSASASLSSSSASGLSKAAKEQADKLSLENKLNSGECRCDDHQNPTASKSPMRLGGQSIEENSEVHGGVPSSPRKTSTTSRIFRFFKKRYSVE</sequence>
<feature type="compositionally biased region" description="Basic and acidic residues" evidence="1">
    <location>
        <begin position="874"/>
        <end position="884"/>
    </location>
</feature>
<feature type="compositionally biased region" description="Low complexity" evidence="1">
    <location>
        <begin position="857"/>
        <end position="873"/>
    </location>
</feature>
<organism evidence="2 3">
    <name type="scientific">Ceratopteris richardii</name>
    <name type="common">Triangle waterfern</name>
    <dbReference type="NCBI Taxonomy" id="49495"/>
    <lineage>
        <taxon>Eukaryota</taxon>
        <taxon>Viridiplantae</taxon>
        <taxon>Streptophyta</taxon>
        <taxon>Embryophyta</taxon>
        <taxon>Tracheophyta</taxon>
        <taxon>Polypodiopsida</taxon>
        <taxon>Polypodiidae</taxon>
        <taxon>Polypodiales</taxon>
        <taxon>Pteridineae</taxon>
        <taxon>Pteridaceae</taxon>
        <taxon>Parkerioideae</taxon>
        <taxon>Ceratopteris</taxon>
    </lineage>
</organism>
<feature type="compositionally biased region" description="Acidic residues" evidence="1">
    <location>
        <begin position="643"/>
        <end position="654"/>
    </location>
</feature>
<accession>A0A8T2TCB9</accession>
<feature type="region of interest" description="Disordered" evidence="1">
    <location>
        <begin position="806"/>
        <end position="828"/>
    </location>
</feature>
<name>A0A8T2TCB9_CERRI</name>
<feature type="compositionally biased region" description="Low complexity" evidence="1">
    <location>
        <begin position="808"/>
        <end position="820"/>
    </location>
</feature>
<dbReference type="InterPro" id="IPR008587">
    <property type="entry name" value="FPP_plant"/>
</dbReference>
<comment type="caution">
    <text evidence="2">The sequence shown here is derived from an EMBL/GenBank/DDBJ whole genome shotgun (WGS) entry which is preliminary data.</text>
</comment>
<dbReference type="Proteomes" id="UP000825935">
    <property type="component" value="Chromosome 14"/>
</dbReference>
<keyword evidence="3" id="KW-1185">Reference proteome</keyword>
<evidence type="ECO:0000313" key="2">
    <source>
        <dbReference type="EMBL" id="KAH7415363.1"/>
    </source>
</evidence>
<protein>
    <submittedName>
        <fullName evidence="2">Uncharacterized protein</fullName>
    </submittedName>
</protein>
<feature type="region of interest" description="Disordered" evidence="1">
    <location>
        <begin position="643"/>
        <end position="701"/>
    </location>
</feature>
<dbReference type="EMBL" id="CM035419">
    <property type="protein sequence ID" value="KAH7415363.1"/>
    <property type="molecule type" value="Genomic_DNA"/>
</dbReference>